<protein>
    <submittedName>
        <fullName evidence="1">Uncharacterized protein</fullName>
    </submittedName>
</protein>
<sequence length="309" mass="32769">MLNRSRRNLALLGAGCVFALATACSGGQHPSAASSASPVAAVPVPSSTPDIVPAGDGIRLGSGWYAFQHFKGLAFRWADNDAEFTACPTAAHRTVSMLIQPGPGVGSRPFQMTVSGNQGDSLTTMVNGVKPVRIAIRKGATAETFVLHARSKNLPTPHDPRVLNYRALVIGIRSPITACRNGIRFDGSPIALDKNWYTLEHYQGQTFRWVNNDAQIVLTKAQPAPFTLEAEVAAGPSLAGAPLKIAVQSADGKTLAAQGPIVGRSYAAFHLPAQPKGTVLTLHVQSADAKVPHDPRTLNFRVFSLKIKP</sequence>
<evidence type="ECO:0000313" key="1">
    <source>
        <dbReference type="EMBL" id="CBI02561.1"/>
    </source>
</evidence>
<name>E6Q5U0_9ZZZZ</name>
<dbReference type="EMBL" id="CABO01000039">
    <property type="protein sequence ID" value="CBI02561.1"/>
    <property type="molecule type" value="Genomic_DNA"/>
</dbReference>
<proteinExistence type="predicted"/>
<comment type="caution">
    <text evidence="1">The sequence shown here is derived from an EMBL/GenBank/DDBJ whole genome shotgun (WGS) entry which is preliminary data.</text>
</comment>
<gene>
    <name evidence="1" type="ORF">CARN4_2409</name>
</gene>
<organism evidence="1">
    <name type="scientific">mine drainage metagenome</name>
    <dbReference type="NCBI Taxonomy" id="410659"/>
    <lineage>
        <taxon>unclassified sequences</taxon>
        <taxon>metagenomes</taxon>
        <taxon>ecological metagenomes</taxon>
    </lineage>
</organism>
<dbReference type="PROSITE" id="PS51257">
    <property type="entry name" value="PROKAR_LIPOPROTEIN"/>
    <property type="match status" value="1"/>
</dbReference>
<dbReference type="AlphaFoldDB" id="E6Q5U0"/>
<reference evidence="1" key="1">
    <citation type="submission" date="2009-10" db="EMBL/GenBank/DDBJ databases">
        <title>Diversity of trophic interactions inside an arsenic-rich microbial ecosystem.</title>
        <authorList>
            <person name="Bertin P.N."/>
            <person name="Heinrich-Salmeron A."/>
            <person name="Pelletier E."/>
            <person name="Goulhen-Chollet F."/>
            <person name="Arsene-Ploetze F."/>
            <person name="Gallien S."/>
            <person name="Calteau A."/>
            <person name="Vallenet D."/>
            <person name="Casiot C."/>
            <person name="Chane-Woon-Ming B."/>
            <person name="Giloteaux L."/>
            <person name="Barakat M."/>
            <person name="Bonnefoy V."/>
            <person name="Bruneel O."/>
            <person name="Chandler M."/>
            <person name="Cleiss J."/>
            <person name="Duran R."/>
            <person name="Elbaz-Poulichet F."/>
            <person name="Fonknechten N."/>
            <person name="Lauga B."/>
            <person name="Mornico D."/>
            <person name="Ortet P."/>
            <person name="Schaeffer C."/>
            <person name="Siguier P."/>
            <person name="Alexander Thil Smith A."/>
            <person name="Van Dorsselaer A."/>
            <person name="Weissenbach J."/>
            <person name="Medigue C."/>
            <person name="Le Paslier D."/>
        </authorList>
    </citation>
    <scope>NUCLEOTIDE SEQUENCE</scope>
</reference>
<accession>E6Q5U0</accession>